<organism evidence="2 3">
    <name type="scientific">Aphis glycines</name>
    <name type="common">Soybean aphid</name>
    <dbReference type="NCBI Taxonomy" id="307491"/>
    <lineage>
        <taxon>Eukaryota</taxon>
        <taxon>Metazoa</taxon>
        <taxon>Ecdysozoa</taxon>
        <taxon>Arthropoda</taxon>
        <taxon>Hexapoda</taxon>
        <taxon>Insecta</taxon>
        <taxon>Pterygota</taxon>
        <taxon>Neoptera</taxon>
        <taxon>Paraneoptera</taxon>
        <taxon>Hemiptera</taxon>
        <taxon>Sternorrhyncha</taxon>
        <taxon>Aphidomorpha</taxon>
        <taxon>Aphidoidea</taxon>
        <taxon>Aphididae</taxon>
        <taxon>Aphidini</taxon>
        <taxon>Aphis</taxon>
        <taxon>Aphis</taxon>
    </lineage>
</organism>
<accession>A0A6G0TI95</accession>
<dbReference type="Pfam" id="PF10266">
    <property type="entry name" value="Strumpellin"/>
    <property type="match status" value="1"/>
</dbReference>
<name>A0A6G0TI95_APHGL</name>
<dbReference type="InterPro" id="IPR019393">
    <property type="entry name" value="WASH_strumpellin"/>
</dbReference>
<sequence>MENNPCGLALLQIVSRGNAIIAEILRLKDYIPPVYRLNSKQDLQKYGQIILDFSYFNNSNEIENKIESNPALKDLNEELKENNLEIINQFYFLFENVYKYIRDLNEYLDEVEEGSYIQHTIETMFLTVEGKQLLCESLYLYGVILLFIDIYIEGMIRERLLVAYHRYNAQDYNSENPIDDICKLLRSTKQNSSKSISSYPENYFKRVPVNKSLINLSIGRLRSDDIYNQLSSYPNPDHRSIALAGQAAMLFVCLFFKPKILHEESAIMREIVDKFFPDNWVVNVYMGVTINIIDAWEAFKAAKAAVNNTIQPVELSRLASSRSVNLQKIIIEIKKILGNPNIEKKILDNINSVMNLCRSCNVLLRWYLLHTSTTHLLSENTKKSKLICDQIYNQSLYNDGLIFDLLITTAEFELKIKDTFKSLLDEKEARWLKRKDDCVERMNELSEIFSGLTTMSRVKKNENLQIWFINIGKQIEKISMEDELVTSRKITQIIKALDEVQEFHQLANNYQVSQTIKDTHAYLREMMKTISVKDNVLIDLQIIGDFSYAWYHIDRFTGLMQNTIKEEPSFVIKLRATFLKLVSCMEVPLIRINQSGSENLMSVSKYYSNELIEYIRKVLHIIPKTMFKYMTKIATLQTDVIKEIPTRLEKDKLNDYAQLDERLEVAKLTYAVSVLTEGVLCMKSTLVGVVEIDPKQLLEDGIRKELVKHIAVALHNGLIFNPKAKTSELLPKLDALSNTMTGYRRSFEYIQDYIGIYGLKIWQEELSRIIGYNVEMECNSFMRAKILDWQSVYQNKVIPVPSFEPCDGQSMTFIGRLARELIRITDPKVAVYKEQTTAWYDYKTNEEIINIRFYSNIINSINVCGLTGLDKLIGFMIVSELKKLLDYLQTNIIKDRECLQILGTISKELTSNDNIINNPIKTYQKYCSKFQKVLPAILDSITRIGQLQIIRKQIFFELEVSCKLNAGNLFDCLDAMNKAVLNEVKAHFRDPENKPYPADDNPLLPELSKMLDWAGIGNPYSKIYITTNATQYTSLIAFILTISQFSKLQYIENLDLLMWKKIGDPVDGAPLYIGVQTFLKQFHPDITTQYLEYLAQYIKSIINHCTKSIEKLDIPNEYYITQFYVERFIFVGELNQQMFMKMVPHFLTDTLENLKNLSINF</sequence>
<evidence type="ECO:0000313" key="2">
    <source>
        <dbReference type="EMBL" id="KAE9532755.1"/>
    </source>
</evidence>
<protein>
    <recommendedName>
        <fullName evidence="4">WASH complex subunit strumpellin</fullName>
    </recommendedName>
</protein>
<gene>
    <name evidence="2" type="ORF">AGLY_009836</name>
</gene>
<evidence type="ECO:0000313" key="3">
    <source>
        <dbReference type="Proteomes" id="UP000475862"/>
    </source>
</evidence>
<dbReference type="GO" id="GO:0071203">
    <property type="term" value="C:WASH complex"/>
    <property type="evidence" value="ECO:0007669"/>
    <property type="project" value="InterPro"/>
</dbReference>
<comment type="caution">
    <text evidence="2">The sequence shown here is derived from an EMBL/GenBank/DDBJ whole genome shotgun (WGS) entry which is preliminary data.</text>
</comment>
<reference evidence="2 3" key="1">
    <citation type="submission" date="2019-08" db="EMBL/GenBank/DDBJ databases">
        <title>The genome of the soybean aphid Biotype 1, its phylome, world population structure and adaptation to the North American continent.</title>
        <authorList>
            <person name="Giordano R."/>
            <person name="Donthu R.K."/>
            <person name="Hernandez A.G."/>
            <person name="Wright C.L."/>
            <person name="Zimin A.V."/>
        </authorList>
    </citation>
    <scope>NUCLEOTIDE SEQUENCE [LARGE SCALE GENOMIC DNA]</scope>
    <source>
        <tissue evidence="2">Whole aphids</tissue>
    </source>
</reference>
<feature type="non-terminal residue" evidence="2">
    <location>
        <position position="1161"/>
    </location>
</feature>
<comment type="similarity">
    <text evidence="1">Belongs to the strumpellin family.</text>
</comment>
<proteinExistence type="inferred from homology"/>
<dbReference type="OrthoDB" id="565118at2759"/>
<dbReference type="PANTHER" id="PTHR15691">
    <property type="entry name" value="WASH COMPLEX SUBUNIT 5"/>
    <property type="match status" value="1"/>
</dbReference>
<dbReference type="AlphaFoldDB" id="A0A6G0TI95"/>
<dbReference type="GO" id="GO:0007032">
    <property type="term" value="P:endosome organization"/>
    <property type="evidence" value="ECO:0007669"/>
    <property type="project" value="TreeGrafter"/>
</dbReference>
<dbReference type="PANTHER" id="PTHR15691:SF6">
    <property type="entry name" value="WASH COMPLEX SUBUNIT 5"/>
    <property type="match status" value="1"/>
</dbReference>
<dbReference type="EMBL" id="VYZN01000038">
    <property type="protein sequence ID" value="KAE9532755.1"/>
    <property type="molecule type" value="Genomic_DNA"/>
</dbReference>
<evidence type="ECO:0000256" key="1">
    <source>
        <dbReference type="ARBA" id="ARBA00006224"/>
    </source>
</evidence>
<dbReference type="GO" id="GO:0005768">
    <property type="term" value="C:endosome"/>
    <property type="evidence" value="ECO:0007669"/>
    <property type="project" value="TreeGrafter"/>
</dbReference>
<evidence type="ECO:0008006" key="4">
    <source>
        <dbReference type="Google" id="ProtNLM"/>
    </source>
</evidence>
<dbReference type="GO" id="GO:0051125">
    <property type="term" value="P:regulation of actin nucleation"/>
    <property type="evidence" value="ECO:0007669"/>
    <property type="project" value="TreeGrafter"/>
</dbReference>
<dbReference type="GO" id="GO:0030041">
    <property type="term" value="P:actin filament polymerization"/>
    <property type="evidence" value="ECO:0007669"/>
    <property type="project" value="TreeGrafter"/>
</dbReference>
<keyword evidence="3" id="KW-1185">Reference proteome</keyword>
<dbReference type="Proteomes" id="UP000475862">
    <property type="component" value="Unassembled WGS sequence"/>
</dbReference>
<dbReference type="GO" id="GO:0140285">
    <property type="term" value="P:endosome fission"/>
    <property type="evidence" value="ECO:0007669"/>
    <property type="project" value="TreeGrafter"/>
</dbReference>